<dbReference type="AlphaFoldDB" id="A0A9D4GCM8"/>
<reference evidence="2" key="1">
    <citation type="journal article" date="2019" name="bioRxiv">
        <title>The Genome of the Zebra Mussel, Dreissena polymorpha: A Resource for Invasive Species Research.</title>
        <authorList>
            <person name="McCartney M.A."/>
            <person name="Auch B."/>
            <person name="Kono T."/>
            <person name="Mallez S."/>
            <person name="Zhang Y."/>
            <person name="Obille A."/>
            <person name="Becker A."/>
            <person name="Abrahante J.E."/>
            <person name="Garbe J."/>
            <person name="Badalamenti J.P."/>
            <person name="Herman A."/>
            <person name="Mangelson H."/>
            <person name="Liachko I."/>
            <person name="Sullivan S."/>
            <person name="Sone E.D."/>
            <person name="Koren S."/>
            <person name="Silverstein K.A.T."/>
            <person name="Beckman K.B."/>
            <person name="Gohl D.M."/>
        </authorList>
    </citation>
    <scope>NUCLEOTIDE SEQUENCE</scope>
    <source>
        <strain evidence="2">Duluth1</strain>
        <tissue evidence="2">Whole animal</tissue>
    </source>
</reference>
<keyword evidence="3" id="KW-1185">Reference proteome</keyword>
<dbReference type="Gene3D" id="1.10.1410.40">
    <property type="match status" value="1"/>
</dbReference>
<accession>A0A9D4GCM8</accession>
<protein>
    <recommendedName>
        <fullName evidence="1">Mab-21-like HhH/H2TH-like domain-containing protein</fullName>
    </recommendedName>
</protein>
<comment type="caution">
    <text evidence="2">The sequence shown here is derived from an EMBL/GenBank/DDBJ whole genome shotgun (WGS) entry which is preliminary data.</text>
</comment>
<evidence type="ECO:0000313" key="2">
    <source>
        <dbReference type="EMBL" id="KAH3814689.1"/>
    </source>
</evidence>
<dbReference type="PANTHER" id="PTHR10656">
    <property type="entry name" value="CELL FATE DETERMINING PROTEIN MAB21-RELATED"/>
    <property type="match status" value="1"/>
</dbReference>
<dbReference type="InterPro" id="IPR046906">
    <property type="entry name" value="Mab-21_HhH/H2TH-like"/>
</dbReference>
<dbReference type="EMBL" id="JAIWYP010000006">
    <property type="protein sequence ID" value="KAH3814689.1"/>
    <property type="molecule type" value="Genomic_DNA"/>
</dbReference>
<dbReference type="PANTHER" id="PTHR10656:SF69">
    <property type="entry name" value="MAB-21-LIKE HHH_H2TH-LIKE DOMAIN-CONTAINING PROTEIN"/>
    <property type="match status" value="1"/>
</dbReference>
<organism evidence="2 3">
    <name type="scientific">Dreissena polymorpha</name>
    <name type="common">Zebra mussel</name>
    <name type="synonym">Mytilus polymorpha</name>
    <dbReference type="NCBI Taxonomy" id="45954"/>
    <lineage>
        <taxon>Eukaryota</taxon>
        <taxon>Metazoa</taxon>
        <taxon>Spiralia</taxon>
        <taxon>Lophotrochozoa</taxon>
        <taxon>Mollusca</taxon>
        <taxon>Bivalvia</taxon>
        <taxon>Autobranchia</taxon>
        <taxon>Heteroconchia</taxon>
        <taxon>Euheterodonta</taxon>
        <taxon>Imparidentia</taxon>
        <taxon>Neoheterodontei</taxon>
        <taxon>Myida</taxon>
        <taxon>Dreissenoidea</taxon>
        <taxon>Dreissenidae</taxon>
        <taxon>Dreissena</taxon>
    </lineage>
</organism>
<dbReference type="Proteomes" id="UP000828390">
    <property type="component" value="Unassembled WGS sequence"/>
</dbReference>
<proteinExistence type="predicted"/>
<feature type="domain" description="Mab-21-like HhH/H2TH-like" evidence="1">
    <location>
        <begin position="35"/>
        <end position="110"/>
    </location>
</feature>
<reference evidence="2" key="2">
    <citation type="submission" date="2020-11" db="EMBL/GenBank/DDBJ databases">
        <authorList>
            <person name="McCartney M.A."/>
            <person name="Auch B."/>
            <person name="Kono T."/>
            <person name="Mallez S."/>
            <person name="Becker A."/>
            <person name="Gohl D.M."/>
            <person name="Silverstein K.A.T."/>
            <person name="Koren S."/>
            <person name="Bechman K.B."/>
            <person name="Herman A."/>
            <person name="Abrahante J.E."/>
            <person name="Garbe J."/>
        </authorList>
    </citation>
    <scope>NUCLEOTIDE SEQUENCE</scope>
    <source>
        <strain evidence="2">Duluth1</strain>
        <tissue evidence="2">Whole animal</tissue>
    </source>
</reference>
<sequence>MTERLLMFDLNMVQMKTYVVTKMIRKEFLQPLVDDRLSTFHIKTALLFTVERFPEGIWRDDNLVQCVLYCLNTLKRFLKKRYCPHYTIDSVNLFAEKLQVNEINIVKDKVTEMIHSGLSFLRRLKIENVGERLSTGYEQFKINKVPVPEMELGIIQDMIKLLYYFRTNEDVEERKTSALAIQSAVLTENVYRDELTFMLHSRYSIIASHEASDCIGKGTEVTRDIINRYEASFSSHNPVNLLRYASMLVCTKQFELVIGVLDEIETALTPLTPTVVEESYFQQEVKDTLASVDDYDKLEPSFLLMTFAAIVWAPLYFVTGEINCVPKHLIYTKFRAITEDEIKGLNSSEVHYNIEIVFKSDLKPFFYYLRYLSSRNKSDKQKALENLSEYCKRKLKYKVSDHLESALNMLGHALELENRIPEAWRIYRQSVTIKSKYNAAYWHLFRIIGQCVYCTFK</sequence>
<evidence type="ECO:0000259" key="1">
    <source>
        <dbReference type="Pfam" id="PF20266"/>
    </source>
</evidence>
<dbReference type="Pfam" id="PF20266">
    <property type="entry name" value="Mab-21_C"/>
    <property type="match status" value="1"/>
</dbReference>
<name>A0A9D4GCM8_DREPO</name>
<gene>
    <name evidence="2" type="ORF">DPMN_143195</name>
</gene>
<evidence type="ECO:0000313" key="3">
    <source>
        <dbReference type="Proteomes" id="UP000828390"/>
    </source>
</evidence>